<accession>A0A7W4WBM4</accession>
<dbReference type="Proteomes" id="UP000535937">
    <property type="component" value="Unassembled WGS sequence"/>
</dbReference>
<evidence type="ECO:0000313" key="3">
    <source>
        <dbReference type="Proteomes" id="UP000535937"/>
    </source>
</evidence>
<dbReference type="PANTHER" id="PTHR37549:SF1">
    <property type="entry name" value="LIPOPROTEIN LPRI"/>
    <property type="match status" value="1"/>
</dbReference>
<keyword evidence="1" id="KW-0732">Signal</keyword>
<dbReference type="RefSeq" id="WP_183459556.1">
    <property type="nucleotide sequence ID" value="NZ_JACHWZ010000009.1"/>
</dbReference>
<proteinExistence type="predicted"/>
<protein>
    <recommendedName>
        <fullName evidence="4">Lysozyme inhibitor LprI N-terminal domain-containing protein</fullName>
    </recommendedName>
</protein>
<dbReference type="AlphaFoldDB" id="A0A7W4WBM4"/>
<organism evidence="2 3">
    <name type="scientific">Microbulbifer rhizosphaerae</name>
    <dbReference type="NCBI Taxonomy" id="1562603"/>
    <lineage>
        <taxon>Bacteria</taxon>
        <taxon>Pseudomonadati</taxon>
        <taxon>Pseudomonadota</taxon>
        <taxon>Gammaproteobacteria</taxon>
        <taxon>Cellvibrionales</taxon>
        <taxon>Microbulbiferaceae</taxon>
        <taxon>Microbulbifer</taxon>
    </lineage>
</organism>
<keyword evidence="3" id="KW-1185">Reference proteome</keyword>
<dbReference type="GO" id="GO:0005576">
    <property type="term" value="C:extracellular region"/>
    <property type="evidence" value="ECO:0007669"/>
    <property type="project" value="TreeGrafter"/>
</dbReference>
<dbReference type="PANTHER" id="PTHR37549">
    <property type="entry name" value="LIPOPROTEIN LPRI"/>
    <property type="match status" value="1"/>
</dbReference>
<evidence type="ECO:0000313" key="2">
    <source>
        <dbReference type="EMBL" id="MBB3061292.1"/>
    </source>
</evidence>
<feature type="chain" id="PRO_5030561571" description="Lysozyme inhibitor LprI N-terminal domain-containing protein" evidence="1">
    <location>
        <begin position="30"/>
        <end position="331"/>
    </location>
</feature>
<name>A0A7W4WBM4_9GAMM</name>
<gene>
    <name evidence="2" type="ORF">FHS09_002125</name>
</gene>
<evidence type="ECO:0008006" key="4">
    <source>
        <dbReference type="Google" id="ProtNLM"/>
    </source>
</evidence>
<comment type="caution">
    <text evidence="2">The sequence shown here is derived from an EMBL/GenBank/DDBJ whole genome shotgun (WGS) entry which is preliminary data.</text>
</comment>
<feature type="signal peptide" evidence="1">
    <location>
        <begin position="1"/>
        <end position="29"/>
    </location>
</feature>
<dbReference type="EMBL" id="JACHWZ010000009">
    <property type="protein sequence ID" value="MBB3061292.1"/>
    <property type="molecule type" value="Genomic_DNA"/>
</dbReference>
<dbReference type="InterPro" id="IPR052755">
    <property type="entry name" value="Lysozyme_Inhibitor_LprI"/>
</dbReference>
<reference evidence="2 3" key="1">
    <citation type="submission" date="2020-08" db="EMBL/GenBank/DDBJ databases">
        <title>Genomic Encyclopedia of Type Strains, Phase III (KMG-III): the genomes of soil and plant-associated and newly described type strains.</title>
        <authorList>
            <person name="Whitman W."/>
        </authorList>
    </citation>
    <scope>NUCLEOTIDE SEQUENCE [LARGE SCALE GENOMIC DNA]</scope>
    <source>
        <strain evidence="2 3">CECT 8799</strain>
    </source>
</reference>
<sequence length="331" mass="38132">MDDICIWRSLLSRQSNLLWALIAPMLVVAACTTSHEDKSTGRIQGGSGPASCAAETRPVEEMICEDRKLQKLHEELEDVYVRLKAVPQARAPVRESQQSWLRVRNDCLREHCLEMVYRMRIDRMQRALEMCEVDSRLTYSSMAAPTERCQRSLLSLKVSKAGEIMPMQTMEPQVRKVHANLRPVREVTGNTLTPRTLHHTPVRMETARYAKENDNRERIPAQNNRKIRKAIKPGFDCSQKLNYSEMSICSDSYLSGLDNHLNTLYREYQKITPSPESLKQIQLKWLKKRNSCKEYSCIAESYNLRISEIILGIENIHAQFSEPAKSGNDYD</sequence>
<evidence type="ECO:0000256" key="1">
    <source>
        <dbReference type="SAM" id="SignalP"/>
    </source>
</evidence>